<accession>A0A9P5CM57</accession>
<protein>
    <submittedName>
        <fullName evidence="2">Uncharacterized protein</fullName>
    </submittedName>
</protein>
<dbReference type="AlphaFoldDB" id="A0A9P5CM57"/>
<sequence length="84" mass="9458">MSVSSNNMEDNHSRSTPDQYNNTALDNAVEDIRLFRFSRDTAHESQVSSPIRIELVTWPDVARSFLISSAAKSMSHSNSVRVVF</sequence>
<feature type="region of interest" description="Disordered" evidence="1">
    <location>
        <begin position="1"/>
        <end position="23"/>
    </location>
</feature>
<reference evidence="2" key="1">
    <citation type="journal article" date="2020" name="Phytopathology">
        <title>Genome sequence of the chestnut blight fungus Cryphonectria parasitica EP155: A fundamental resource for an archetypical invasive plant pathogen.</title>
        <authorList>
            <person name="Crouch J.A."/>
            <person name="Dawe A."/>
            <person name="Aerts A."/>
            <person name="Barry K."/>
            <person name="Churchill A.C.L."/>
            <person name="Grimwood J."/>
            <person name="Hillman B."/>
            <person name="Milgroom M.G."/>
            <person name="Pangilinan J."/>
            <person name="Smith M."/>
            <person name="Salamov A."/>
            <person name="Schmutz J."/>
            <person name="Yadav J."/>
            <person name="Grigoriev I.V."/>
            <person name="Nuss D."/>
        </authorList>
    </citation>
    <scope>NUCLEOTIDE SEQUENCE</scope>
    <source>
        <strain evidence="2">EP155</strain>
    </source>
</reference>
<organism evidence="2 3">
    <name type="scientific">Cryphonectria parasitica (strain ATCC 38755 / EP155)</name>
    <dbReference type="NCBI Taxonomy" id="660469"/>
    <lineage>
        <taxon>Eukaryota</taxon>
        <taxon>Fungi</taxon>
        <taxon>Dikarya</taxon>
        <taxon>Ascomycota</taxon>
        <taxon>Pezizomycotina</taxon>
        <taxon>Sordariomycetes</taxon>
        <taxon>Sordariomycetidae</taxon>
        <taxon>Diaporthales</taxon>
        <taxon>Cryphonectriaceae</taxon>
        <taxon>Cryphonectria-Endothia species complex</taxon>
        <taxon>Cryphonectria</taxon>
    </lineage>
</organism>
<dbReference type="GeneID" id="63840776"/>
<dbReference type="Proteomes" id="UP000803844">
    <property type="component" value="Unassembled WGS sequence"/>
</dbReference>
<evidence type="ECO:0000313" key="2">
    <source>
        <dbReference type="EMBL" id="KAF3764014.1"/>
    </source>
</evidence>
<comment type="caution">
    <text evidence="2">The sequence shown here is derived from an EMBL/GenBank/DDBJ whole genome shotgun (WGS) entry which is preliminary data.</text>
</comment>
<proteinExistence type="predicted"/>
<evidence type="ECO:0000256" key="1">
    <source>
        <dbReference type="SAM" id="MobiDB-lite"/>
    </source>
</evidence>
<dbReference type="RefSeq" id="XP_040774975.1">
    <property type="nucleotide sequence ID" value="XM_040923647.1"/>
</dbReference>
<name>A0A9P5CM57_CRYP1</name>
<dbReference type="EMBL" id="MU032349">
    <property type="protein sequence ID" value="KAF3764014.1"/>
    <property type="molecule type" value="Genomic_DNA"/>
</dbReference>
<evidence type="ECO:0000313" key="3">
    <source>
        <dbReference type="Proteomes" id="UP000803844"/>
    </source>
</evidence>
<keyword evidence="3" id="KW-1185">Reference proteome</keyword>
<gene>
    <name evidence="2" type="ORF">M406DRAFT_357321</name>
</gene>